<dbReference type="AlphaFoldDB" id="A0A1P8Q4U5"/>
<gene>
    <name evidence="1" type="ORF">BTM29_09970</name>
</gene>
<evidence type="ECO:0000313" key="2">
    <source>
        <dbReference type="Proteomes" id="UP000187499"/>
    </source>
</evidence>
<protein>
    <submittedName>
        <fullName evidence="1">Uncharacterized protein</fullName>
    </submittedName>
</protein>
<keyword evidence="2" id="KW-1185">Reference proteome</keyword>
<dbReference type="Proteomes" id="UP000187499">
    <property type="component" value="Chromosome"/>
</dbReference>
<evidence type="ECO:0000313" key="1">
    <source>
        <dbReference type="EMBL" id="APX72855.1"/>
    </source>
</evidence>
<dbReference type="OrthoDB" id="2329412at2"/>
<name>A0A1P8Q4U5_9LACO</name>
<reference evidence="2" key="1">
    <citation type="submission" date="2016-12" db="EMBL/GenBank/DDBJ databases">
        <authorList>
            <person name="Jung M.Y."/>
            <person name="Lee S.H."/>
        </authorList>
    </citation>
    <scope>NUCLEOTIDE SEQUENCE [LARGE SCALE GENOMIC DNA]</scope>
    <source>
        <strain evidence="2">WiKim39</strain>
    </source>
</reference>
<sequence>MINVSDFPDSVLASEFPAIYAAKSQSKNGDKDKTNIFVDQDNGQFYLQKQGSENATRYNLVDANKSILRPKFSDNAHISVNQLISNWGSLSDDNIFDTTNKNWDEIRDYIQLITRKMNSMIDWINEIESYLDKFAEKKDIDLSEIISNQVDGYYKKSDVDIKINNLEHELENIQSKIQYKPNAGGVFPPSYTGDKTSNVDINDDITDPKTSLKIDELNNNIVKEGD</sequence>
<dbReference type="KEGG" id="lalw:BTM29_09970"/>
<dbReference type="STRING" id="1847728.BTM29_09970"/>
<accession>A0A1P8Q4U5</accession>
<dbReference type="RefSeq" id="WP_076616959.1">
    <property type="nucleotide sequence ID" value="NZ_CP019323.1"/>
</dbReference>
<dbReference type="EMBL" id="CP019323">
    <property type="protein sequence ID" value="APX72855.1"/>
    <property type="molecule type" value="Genomic_DNA"/>
</dbReference>
<proteinExistence type="predicted"/>
<organism evidence="1 2">
    <name type="scientific">Companilactobacillus allii</name>
    <dbReference type="NCBI Taxonomy" id="1847728"/>
    <lineage>
        <taxon>Bacteria</taxon>
        <taxon>Bacillati</taxon>
        <taxon>Bacillota</taxon>
        <taxon>Bacilli</taxon>
        <taxon>Lactobacillales</taxon>
        <taxon>Lactobacillaceae</taxon>
        <taxon>Companilactobacillus</taxon>
    </lineage>
</organism>